<reference evidence="2 3" key="1">
    <citation type="submission" date="2020-11" db="EMBL/GenBank/DDBJ databases">
        <title>Kaistella gelatinilytica sp. nov., a flavobacterium isolated from Antarctic Soil.</title>
        <authorList>
            <person name="Li J."/>
        </authorList>
    </citation>
    <scope>NUCLEOTIDE SEQUENCE [LARGE SCALE GENOMIC DNA]</scope>
    <source>
        <strain evidence="2 3">G5-32</strain>
    </source>
</reference>
<name>A0ABS0F9Z7_9FLAO</name>
<dbReference type="Proteomes" id="UP000660070">
    <property type="component" value="Unassembled WGS sequence"/>
</dbReference>
<evidence type="ECO:0000256" key="1">
    <source>
        <dbReference type="SAM" id="SignalP"/>
    </source>
</evidence>
<proteinExistence type="predicted"/>
<organism evidence="2 3">
    <name type="scientific">Kaistella gelatinilytica</name>
    <dbReference type="NCBI Taxonomy" id="2787636"/>
    <lineage>
        <taxon>Bacteria</taxon>
        <taxon>Pseudomonadati</taxon>
        <taxon>Bacteroidota</taxon>
        <taxon>Flavobacteriia</taxon>
        <taxon>Flavobacteriales</taxon>
        <taxon>Weeksellaceae</taxon>
        <taxon>Chryseobacterium group</taxon>
        <taxon>Kaistella</taxon>
    </lineage>
</organism>
<dbReference type="Gene3D" id="2.60.60.20">
    <property type="entry name" value="PLAT/LH2 domain"/>
    <property type="match status" value="1"/>
</dbReference>
<keyword evidence="1" id="KW-0732">Signal</keyword>
<feature type="signal peptide" evidence="1">
    <location>
        <begin position="1"/>
        <end position="18"/>
    </location>
</feature>
<dbReference type="EMBL" id="JADPVI010000001">
    <property type="protein sequence ID" value="MBF8456518.1"/>
    <property type="molecule type" value="Genomic_DNA"/>
</dbReference>
<sequence>MKKIILLLTLSLFYFATATNPVSKKSGKNVNILALENSVAIDFTTGEDNLDHRDFQKNVDVRITFNGKPDLFLENVNKGENWPNNSVRRFVSPLPANIVVTDIKTIAVMRGNAKGSWNNVDGAMADNWNLGKLLVVANIAENGMMKRYVLADLKGVGRVPLYRFIYENRNPCSYCGDTFKYTFPHNYTPAMTTPSVSTRTNAKLSFTIATGGDNLEGGDNNNVDITIRMRNSTQVYVLRNINAKRKWNNFTEASRVMEITNSAAMDFNDIKEVEVRHTGGGGIGADNWDVDKIFISVEKNGETKILMDRVGTPTRRFTGDNRALVARF</sequence>
<evidence type="ECO:0000313" key="2">
    <source>
        <dbReference type="EMBL" id="MBF8456518.1"/>
    </source>
</evidence>
<feature type="chain" id="PRO_5045243937" evidence="1">
    <location>
        <begin position="19"/>
        <end position="328"/>
    </location>
</feature>
<dbReference type="RefSeq" id="WP_196079034.1">
    <property type="nucleotide sequence ID" value="NZ_JADPVI010000001.1"/>
</dbReference>
<evidence type="ECO:0000313" key="3">
    <source>
        <dbReference type="Proteomes" id="UP000660070"/>
    </source>
</evidence>
<accession>A0ABS0F9Z7</accession>
<gene>
    <name evidence="2" type="ORF">IV494_04925</name>
</gene>
<comment type="caution">
    <text evidence="2">The sequence shown here is derived from an EMBL/GenBank/DDBJ whole genome shotgun (WGS) entry which is preliminary data.</text>
</comment>
<protein>
    <submittedName>
        <fullName evidence="2">Uncharacterized protein</fullName>
    </submittedName>
</protein>
<keyword evidence="3" id="KW-1185">Reference proteome</keyword>